<dbReference type="EMBL" id="RCMK01000254">
    <property type="protein sequence ID" value="KAG2940700.1"/>
    <property type="molecule type" value="Genomic_DNA"/>
</dbReference>
<feature type="compositionally biased region" description="Polar residues" evidence="1">
    <location>
        <begin position="231"/>
        <end position="256"/>
    </location>
</feature>
<dbReference type="EMBL" id="RCMG01000263">
    <property type="protein sequence ID" value="KAG2858127.1"/>
    <property type="molecule type" value="Genomic_DNA"/>
</dbReference>
<proteinExistence type="predicted"/>
<feature type="region of interest" description="Disordered" evidence="1">
    <location>
        <begin position="1"/>
        <end position="61"/>
    </location>
</feature>
<name>A0A329SPV1_9STRA</name>
<gene>
    <name evidence="7" type="ORF">PC110_g4868</name>
    <name evidence="2" type="ORF">PC113_g10073</name>
    <name evidence="3" type="ORF">PC115_g9021</name>
    <name evidence="4" type="ORF">PC117_g10438</name>
    <name evidence="5" type="ORF">PC118_g9342</name>
    <name evidence="6" type="ORF">PC129_g7880</name>
</gene>
<dbReference type="Proteomes" id="UP000697107">
    <property type="component" value="Unassembled WGS sequence"/>
</dbReference>
<dbReference type="OrthoDB" id="112238at2759"/>
<dbReference type="EMBL" id="RCML01000254">
    <property type="protein sequence ID" value="KAG2983587.1"/>
    <property type="molecule type" value="Genomic_DNA"/>
</dbReference>
<comment type="caution">
    <text evidence="7">The sequence shown here is derived from an EMBL/GenBank/DDBJ whole genome shotgun (WGS) entry which is preliminary data.</text>
</comment>
<dbReference type="EMBL" id="RCMV01000221">
    <property type="protein sequence ID" value="KAG3221394.1"/>
    <property type="molecule type" value="Genomic_DNA"/>
</dbReference>
<protein>
    <submittedName>
        <fullName evidence="7">Uncharacterized protein</fullName>
    </submittedName>
</protein>
<evidence type="ECO:0000313" key="3">
    <source>
        <dbReference type="EMBL" id="KAG2923231.1"/>
    </source>
</evidence>
<feature type="compositionally biased region" description="Polar residues" evidence="1">
    <location>
        <begin position="165"/>
        <end position="175"/>
    </location>
</feature>
<feature type="compositionally biased region" description="Low complexity" evidence="1">
    <location>
        <begin position="198"/>
        <end position="219"/>
    </location>
</feature>
<reference evidence="2" key="2">
    <citation type="submission" date="2018-10" db="EMBL/GenBank/DDBJ databases">
        <title>Effector identification in a new, highly contiguous assembly of the strawberry crown rot pathogen Phytophthora cactorum.</title>
        <authorList>
            <person name="Armitage A.D."/>
            <person name="Nellist C.F."/>
            <person name="Bates H."/>
            <person name="Vickerstaff R.J."/>
            <person name="Harrison R.J."/>
        </authorList>
    </citation>
    <scope>NUCLEOTIDE SEQUENCE</scope>
    <source>
        <strain evidence="2">15-7</strain>
        <strain evidence="3">4032</strain>
        <strain evidence="4">4040</strain>
        <strain evidence="5">P415</strain>
        <strain evidence="6">P421</strain>
    </source>
</reference>
<feature type="compositionally biased region" description="Low complexity" evidence="1">
    <location>
        <begin position="176"/>
        <end position="190"/>
    </location>
</feature>
<evidence type="ECO:0000256" key="1">
    <source>
        <dbReference type="SAM" id="MobiDB-lite"/>
    </source>
</evidence>
<evidence type="ECO:0000313" key="6">
    <source>
        <dbReference type="EMBL" id="KAG3221394.1"/>
    </source>
</evidence>
<reference evidence="7 8" key="1">
    <citation type="submission" date="2018-01" db="EMBL/GenBank/DDBJ databases">
        <title>Draft genome of the strawberry crown rot pathogen Phytophthora cactorum.</title>
        <authorList>
            <person name="Armitage A.D."/>
            <person name="Lysoe E."/>
            <person name="Nellist C.F."/>
            <person name="Harrison R.J."/>
            <person name="Brurberg M.B."/>
        </authorList>
    </citation>
    <scope>NUCLEOTIDE SEQUENCE [LARGE SCALE GENOMIC DNA]</scope>
    <source>
        <strain evidence="7 8">10300</strain>
    </source>
</reference>
<feature type="compositionally biased region" description="Polar residues" evidence="1">
    <location>
        <begin position="32"/>
        <end position="47"/>
    </location>
</feature>
<dbReference type="AlphaFoldDB" id="A0A329SPV1"/>
<evidence type="ECO:0000313" key="5">
    <source>
        <dbReference type="EMBL" id="KAG2983587.1"/>
    </source>
</evidence>
<feature type="compositionally biased region" description="Polar residues" evidence="1">
    <location>
        <begin position="1"/>
        <end position="12"/>
    </location>
</feature>
<feature type="region of interest" description="Disordered" evidence="1">
    <location>
        <begin position="165"/>
        <end position="256"/>
    </location>
</feature>
<evidence type="ECO:0000313" key="8">
    <source>
        <dbReference type="Proteomes" id="UP000251314"/>
    </source>
</evidence>
<keyword evidence="8" id="KW-1185">Reference proteome</keyword>
<dbReference type="EMBL" id="MJFZ01000078">
    <property type="protein sequence ID" value="RAW38927.1"/>
    <property type="molecule type" value="Genomic_DNA"/>
</dbReference>
<dbReference type="Proteomes" id="UP000735874">
    <property type="component" value="Unassembled WGS sequence"/>
</dbReference>
<evidence type="ECO:0000313" key="4">
    <source>
        <dbReference type="EMBL" id="KAG2940700.1"/>
    </source>
</evidence>
<dbReference type="VEuPathDB" id="FungiDB:PC110_g4868"/>
<evidence type="ECO:0000313" key="2">
    <source>
        <dbReference type="EMBL" id="KAG2858127.1"/>
    </source>
</evidence>
<evidence type="ECO:0000313" key="7">
    <source>
        <dbReference type="EMBL" id="RAW38927.1"/>
    </source>
</evidence>
<dbReference type="Proteomes" id="UP000251314">
    <property type="component" value="Unassembled WGS sequence"/>
</dbReference>
<dbReference type="Proteomes" id="UP000774804">
    <property type="component" value="Unassembled WGS sequence"/>
</dbReference>
<sequence length="323" mass="35210">MRTLPSSTSAGNNLRRLADGPSDAASYRIHGSSVTTRSPSQSGSISANAHAGPSNVASSETMTVNRSIQILTPTTGTSMAASVSIGDRGSKKSLAYLHTKYHELLVDHLGKSFERRSCNYCGIIFSFRTTSAPLRHMRKVHPEKIQPDFRNAESQGTDNGVQLTEQVSTEDVQSRTSSDNTADAATTNVSSRKELQRESSAASLASSTASEEEYTSCSTPKRRRGGGDETAVSSSENPSDTYNANRTKVSKTTRALSSKLTASQRAILHFLHHYEDELPQPAMRLRFAKHLTYNVAEAEMYNVLDPATQLEFIREFARTPANN</sequence>
<dbReference type="Proteomes" id="UP000736787">
    <property type="component" value="Unassembled WGS sequence"/>
</dbReference>
<organism evidence="7 8">
    <name type="scientific">Phytophthora cactorum</name>
    <dbReference type="NCBI Taxonomy" id="29920"/>
    <lineage>
        <taxon>Eukaryota</taxon>
        <taxon>Sar</taxon>
        <taxon>Stramenopiles</taxon>
        <taxon>Oomycota</taxon>
        <taxon>Peronosporomycetes</taxon>
        <taxon>Peronosporales</taxon>
        <taxon>Peronosporaceae</taxon>
        <taxon>Phytophthora</taxon>
    </lineage>
</organism>
<accession>A0A329SPV1</accession>
<dbReference type="Proteomes" id="UP000760860">
    <property type="component" value="Unassembled WGS sequence"/>
</dbReference>
<dbReference type="EMBL" id="RCMI01000242">
    <property type="protein sequence ID" value="KAG2923231.1"/>
    <property type="molecule type" value="Genomic_DNA"/>
</dbReference>